<dbReference type="InterPro" id="IPR001279">
    <property type="entry name" value="Metallo-B-lactamas"/>
</dbReference>
<protein>
    <submittedName>
        <fullName evidence="2">MBL fold metallo-hydrolase</fullName>
    </submittedName>
</protein>
<feature type="domain" description="Metallo-beta-lactamase" evidence="1">
    <location>
        <begin position="18"/>
        <end position="222"/>
    </location>
</feature>
<sequence>MAELKGIEILTIEKNSFVIHPTLIWDEKQTLLIDTGMPGYMEDINLAMAKANKSLEDLTGILLTHQDIDHIGSLPEILTACTQHLTIYAHEGDIPFIEGDIPLLKANPDNFNEKEWKSLPDSLKFIYLHPPKAKVTASLQNNQLLDIDGGIEIIHTPGHTPGHISLFHKRSGTLIAGDALIAANGRLQHPNPVHTPNMKLAIQSLKKFLAYPYPIKQVVCFHGGMVTENIQEQLEGLVQTKTL</sequence>
<dbReference type="EMBL" id="NPBQ01000020">
    <property type="protein sequence ID" value="PAD84728.1"/>
    <property type="molecule type" value="Genomic_DNA"/>
</dbReference>
<accession>A0AA91Z2C8</accession>
<proteinExistence type="predicted"/>
<name>A0AA91Z2C8_NIACI</name>
<dbReference type="RefSeq" id="WP_095328836.1">
    <property type="nucleotide sequence ID" value="NZ_JABRVO010000076.1"/>
</dbReference>
<gene>
    <name evidence="2" type="ORF">CHH57_02975</name>
</gene>
<dbReference type="Pfam" id="PF00753">
    <property type="entry name" value="Lactamase_B"/>
    <property type="match status" value="1"/>
</dbReference>
<evidence type="ECO:0000313" key="2">
    <source>
        <dbReference type="EMBL" id="PAD84728.1"/>
    </source>
</evidence>
<dbReference type="InterPro" id="IPR036866">
    <property type="entry name" value="RibonucZ/Hydroxyglut_hydro"/>
</dbReference>
<dbReference type="SUPFAM" id="SSF56281">
    <property type="entry name" value="Metallo-hydrolase/oxidoreductase"/>
    <property type="match status" value="1"/>
</dbReference>
<dbReference type="SMART" id="SM00849">
    <property type="entry name" value="Lactamase_B"/>
    <property type="match status" value="1"/>
</dbReference>
<dbReference type="PANTHER" id="PTHR42951:SF15">
    <property type="entry name" value="METALLO-BETA-LACTAMASE SUPERFAMILY PROTEIN"/>
    <property type="match status" value="1"/>
</dbReference>
<dbReference type="PANTHER" id="PTHR42951">
    <property type="entry name" value="METALLO-BETA-LACTAMASE DOMAIN-CONTAINING"/>
    <property type="match status" value="1"/>
</dbReference>
<reference evidence="2 3" key="1">
    <citation type="submission" date="2017-07" db="EMBL/GenBank/DDBJ databases">
        <title>Isolation and whole genome analysis of endospore-forming bacteria from heroin.</title>
        <authorList>
            <person name="Kalinowski J."/>
            <person name="Ahrens B."/>
            <person name="Al-Dilaimi A."/>
            <person name="Winkler A."/>
            <person name="Wibberg D."/>
            <person name="Schleenbecker U."/>
            <person name="Ruckert C."/>
            <person name="Wolfel R."/>
            <person name="Grass G."/>
        </authorList>
    </citation>
    <scope>NUCLEOTIDE SEQUENCE [LARGE SCALE GENOMIC DNA]</scope>
    <source>
        <strain evidence="2 3">7521-2</strain>
    </source>
</reference>
<organism evidence="2 3">
    <name type="scientific">Niallia circulans</name>
    <name type="common">Bacillus circulans</name>
    <dbReference type="NCBI Taxonomy" id="1397"/>
    <lineage>
        <taxon>Bacteria</taxon>
        <taxon>Bacillati</taxon>
        <taxon>Bacillota</taxon>
        <taxon>Bacilli</taxon>
        <taxon>Bacillales</taxon>
        <taxon>Bacillaceae</taxon>
        <taxon>Niallia</taxon>
    </lineage>
</organism>
<evidence type="ECO:0000313" key="3">
    <source>
        <dbReference type="Proteomes" id="UP000216961"/>
    </source>
</evidence>
<comment type="caution">
    <text evidence="2">The sequence shown here is derived from an EMBL/GenBank/DDBJ whole genome shotgun (WGS) entry which is preliminary data.</text>
</comment>
<dbReference type="Proteomes" id="UP000216961">
    <property type="component" value="Unassembled WGS sequence"/>
</dbReference>
<dbReference type="AlphaFoldDB" id="A0AA91Z2C8"/>
<dbReference type="Gene3D" id="3.60.15.10">
    <property type="entry name" value="Ribonuclease Z/Hydroxyacylglutathione hydrolase-like"/>
    <property type="match status" value="1"/>
</dbReference>
<dbReference type="InterPro" id="IPR050855">
    <property type="entry name" value="NDM-1-like"/>
</dbReference>
<evidence type="ECO:0000259" key="1">
    <source>
        <dbReference type="SMART" id="SM00849"/>
    </source>
</evidence>
<dbReference type="CDD" id="cd07721">
    <property type="entry name" value="yflN-like_MBL-fold"/>
    <property type="match status" value="1"/>
</dbReference>